<proteinExistence type="predicted"/>
<gene>
    <name evidence="5" type="ORF">PVC01_140005800</name>
    <name evidence="6" type="ORF">PVP01_1400400</name>
    <name evidence="4" type="ORF">PVT01_140005500</name>
    <name evidence="3" type="ORF">PVW1_140006700</name>
</gene>
<name>A0A1G4H436_PLAVI</name>
<organism evidence="4 7">
    <name type="scientific">Plasmodium vivax</name>
    <name type="common">malaria parasite P. vivax</name>
    <dbReference type="NCBI Taxonomy" id="5855"/>
    <lineage>
        <taxon>Eukaryota</taxon>
        <taxon>Sar</taxon>
        <taxon>Alveolata</taxon>
        <taxon>Apicomplexa</taxon>
        <taxon>Aconoidasida</taxon>
        <taxon>Haemosporida</taxon>
        <taxon>Plasmodiidae</taxon>
        <taxon>Plasmodium</taxon>
        <taxon>Plasmodium (Plasmodium)</taxon>
    </lineage>
</organism>
<evidence type="ECO:0000256" key="1">
    <source>
        <dbReference type="SAM" id="MobiDB-lite"/>
    </source>
</evidence>
<dbReference type="EMBL" id="LT635625">
    <property type="protein sequence ID" value="VUZ98529.1"/>
    <property type="molecule type" value="Genomic_DNA"/>
</dbReference>
<sequence>MAAPQPPRVDFDHLPSYKFYEQLTEDTSESINSKYYNGLNDLTTKYLWINDLLKKLRRNIALVQDKHDFDDEFIKKGCFDLHYWLHKEVFHHLQSKERFSEIKHVISKLKDVWKDVIDTEFSNDEYKCYPDEKLYSHMGFLQEIKDLFDFFEDFRVMKKEIVDDTFNSCSKYFKYIKQRIPAYYVWRDTCKVEGSTCKRYIDNYMKYHPASIASELNYFTVILTYAYKPCYNDVYRVFVDGKRRHKRQDALYQEIMEKIELEEAEQDLLSARAADATPGSRLYIKHDKSRLKYYFMWRRIVYLYENVFPYILLVIGAFIIFYIMYKFTPFGRSLLRTRAKVRKKLGPNINYEDIKLLNDSDESLDTNSDDSSYQLSYASSIK</sequence>
<dbReference type="VEuPathDB" id="PlasmoDB:PVP01_1400400"/>
<dbReference type="Proteomes" id="UP000305196">
    <property type="component" value="Chromosome 14"/>
</dbReference>
<feature type="region of interest" description="Disordered" evidence="1">
    <location>
        <begin position="363"/>
        <end position="382"/>
    </location>
</feature>
<evidence type="ECO:0000313" key="5">
    <source>
        <dbReference type="EMBL" id="SCO75071.1"/>
    </source>
</evidence>
<dbReference type="OrthoDB" id="381074at2759"/>
<evidence type="ECO:0000313" key="4">
    <source>
        <dbReference type="EMBL" id="SCO69582.1"/>
    </source>
</evidence>
<dbReference type="InterPro" id="IPR008780">
    <property type="entry name" value="Plasmodium_Vir"/>
</dbReference>
<dbReference type="Proteomes" id="UP000196402">
    <property type="component" value="Chromosome 14"/>
</dbReference>
<evidence type="ECO:0000313" key="6">
    <source>
        <dbReference type="EMBL" id="VUZ98529.1"/>
    </source>
</evidence>
<dbReference type="Proteomes" id="UP000779233">
    <property type="component" value="Unassembled WGS sequence"/>
</dbReference>
<dbReference type="VEuPathDB" id="PlasmoDB:PVX_101600"/>
<evidence type="ECO:0000313" key="7">
    <source>
        <dbReference type="Proteomes" id="UP000196402"/>
    </source>
</evidence>
<accession>A0A1G4H436</accession>
<feature type="transmembrane region" description="Helical" evidence="2">
    <location>
        <begin position="307"/>
        <end position="325"/>
    </location>
</feature>
<dbReference type="Proteomes" id="UP000220605">
    <property type="component" value="Chromosome 14"/>
</dbReference>
<feature type="compositionally biased region" description="Polar residues" evidence="1">
    <location>
        <begin position="369"/>
        <end position="382"/>
    </location>
</feature>
<dbReference type="VEuPathDB" id="PlasmoDB:PVW1_140006700"/>
<keyword evidence="2" id="KW-1133">Transmembrane helix</keyword>
<reference evidence="7 8" key="1">
    <citation type="submission" date="2016-07" db="EMBL/GenBank/DDBJ databases">
        <authorList>
            <consortium name="Pathogen Informatics"/>
        </authorList>
    </citation>
    <scope>NUCLEOTIDE SEQUENCE [LARGE SCALE GENOMIC DNA]</scope>
    <source>
        <strain evidence="3">PvW1</strain>
    </source>
</reference>
<dbReference type="Pfam" id="PF05795">
    <property type="entry name" value="Plasmodium_Vir"/>
    <property type="match status" value="1"/>
</dbReference>
<evidence type="ECO:0000313" key="3">
    <source>
        <dbReference type="EMBL" id="CAG9471753.1"/>
    </source>
</evidence>
<dbReference type="AlphaFoldDB" id="A0A1G4H436"/>
<protein>
    <submittedName>
        <fullName evidence="3">(malaria parasite P. vivax) hypothetical protein</fullName>
    </submittedName>
    <submittedName>
        <fullName evidence="4">VIR protein</fullName>
    </submittedName>
</protein>
<dbReference type="EMBL" id="LT615269">
    <property type="protein sequence ID" value="SCO75071.1"/>
    <property type="molecule type" value="Genomic_DNA"/>
</dbReference>
<dbReference type="EMBL" id="CAJZCX010000003">
    <property type="protein sequence ID" value="CAG9471753.1"/>
    <property type="molecule type" value="Genomic_DNA"/>
</dbReference>
<dbReference type="EMBL" id="LT615252">
    <property type="protein sequence ID" value="SCO69582.1"/>
    <property type="molecule type" value="Genomic_DNA"/>
</dbReference>
<keyword evidence="2" id="KW-0812">Transmembrane</keyword>
<keyword evidence="2" id="KW-0472">Membrane</keyword>
<evidence type="ECO:0000256" key="2">
    <source>
        <dbReference type="SAM" id="Phobius"/>
    </source>
</evidence>
<evidence type="ECO:0000313" key="8">
    <source>
        <dbReference type="Proteomes" id="UP000220605"/>
    </source>
</evidence>
<dbReference type="VEuPathDB" id="PlasmoDB:PVPAM_140008000"/>